<dbReference type="InterPro" id="IPR022045">
    <property type="entry name" value="TcdB_toxin_mid/N"/>
</dbReference>
<dbReference type="Gene3D" id="2.180.10.10">
    <property type="entry name" value="RHS repeat-associated core"/>
    <property type="match status" value="2"/>
</dbReference>
<dbReference type="InterPro" id="IPR031325">
    <property type="entry name" value="RHS_repeat"/>
</dbReference>
<reference evidence="7" key="1">
    <citation type="submission" date="2020-12" db="EMBL/GenBank/DDBJ databases">
        <authorList>
            <person name="Iha C."/>
        </authorList>
    </citation>
    <scope>NUCLEOTIDE SEQUENCE</scope>
</reference>
<keyword evidence="3" id="KW-0732">Signal</keyword>
<feature type="domain" description="Insecticide toxin TcdB middle/N-terminal" evidence="6">
    <location>
        <begin position="624"/>
        <end position="763"/>
    </location>
</feature>
<name>A0A8S1INK7_9CHLO</name>
<evidence type="ECO:0000256" key="1">
    <source>
        <dbReference type="ARBA" id="ARBA00004613"/>
    </source>
</evidence>
<comment type="subcellular location">
    <subcellularLocation>
        <location evidence="1">Secreted</location>
    </subcellularLocation>
</comment>
<evidence type="ECO:0000256" key="2">
    <source>
        <dbReference type="ARBA" id="ARBA00022525"/>
    </source>
</evidence>
<organism evidence="7 8">
    <name type="scientific">Ostreobium quekettii</name>
    <dbReference type="NCBI Taxonomy" id="121088"/>
    <lineage>
        <taxon>Eukaryota</taxon>
        <taxon>Viridiplantae</taxon>
        <taxon>Chlorophyta</taxon>
        <taxon>core chlorophytes</taxon>
        <taxon>Ulvophyceae</taxon>
        <taxon>TCBD clade</taxon>
        <taxon>Bryopsidales</taxon>
        <taxon>Ostreobineae</taxon>
        <taxon>Ostreobiaceae</taxon>
        <taxon>Ostreobium</taxon>
    </lineage>
</organism>
<keyword evidence="8" id="KW-1185">Reference proteome</keyword>
<dbReference type="PANTHER" id="PTHR32305">
    <property type="match status" value="1"/>
</dbReference>
<evidence type="ECO:0000256" key="3">
    <source>
        <dbReference type="ARBA" id="ARBA00022729"/>
    </source>
</evidence>
<dbReference type="EMBL" id="CAJHUC010000317">
    <property type="protein sequence ID" value="CAD7695183.1"/>
    <property type="molecule type" value="Genomic_DNA"/>
</dbReference>
<dbReference type="PANTHER" id="PTHR32305:SF15">
    <property type="entry name" value="PROTEIN RHSA-RELATED"/>
    <property type="match status" value="1"/>
</dbReference>
<dbReference type="InterPro" id="IPR028994">
    <property type="entry name" value="Integrin_alpha_N"/>
</dbReference>
<dbReference type="GO" id="GO:0005737">
    <property type="term" value="C:cytoplasm"/>
    <property type="evidence" value="ECO:0007669"/>
    <property type="project" value="InterPro"/>
</dbReference>
<evidence type="ECO:0000256" key="4">
    <source>
        <dbReference type="ARBA" id="ARBA00023026"/>
    </source>
</evidence>
<dbReference type="SUPFAM" id="SSF69318">
    <property type="entry name" value="Integrin alpha N-terminal domain"/>
    <property type="match status" value="1"/>
</dbReference>
<keyword evidence="2" id="KW-0964">Secreted</keyword>
<dbReference type="OrthoDB" id="442731at2759"/>
<dbReference type="GO" id="GO:0005576">
    <property type="term" value="C:extracellular region"/>
    <property type="evidence" value="ECO:0007669"/>
    <property type="project" value="UniProtKB-SubCell"/>
</dbReference>
<evidence type="ECO:0000256" key="5">
    <source>
        <dbReference type="SAM" id="MobiDB-lite"/>
    </source>
</evidence>
<feature type="compositionally biased region" description="Basic and acidic residues" evidence="5">
    <location>
        <begin position="1828"/>
        <end position="1847"/>
    </location>
</feature>
<evidence type="ECO:0000259" key="6">
    <source>
        <dbReference type="Pfam" id="PF12256"/>
    </source>
</evidence>
<dbReference type="InterPro" id="IPR006530">
    <property type="entry name" value="YD"/>
</dbReference>
<protein>
    <recommendedName>
        <fullName evidence="6">Insecticide toxin TcdB middle/N-terminal domain-containing protein</fullName>
    </recommendedName>
</protein>
<comment type="caution">
    <text evidence="7">The sequence shown here is derived from an EMBL/GenBank/DDBJ whole genome shotgun (WGS) entry which is preliminary data.</text>
</comment>
<dbReference type="InterPro" id="IPR003284">
    <property type="entry name" value="Sal_SpvB"/>
</dbReference>
<dbReference type="InterPro" id="IPR022385">
    <property type="entry name" value="Rhs_assc_core"/>
</dbReference>
<gene>
    <name evidence="7" type="ORF">OSTQU699_LOCUS544</name>
</gene>
<dbReference type="NCBIfam" id="TIGR03696">
    <property type="entry name" value="Rhs_assc_core"/>
    <property type="match status" value="1"/>
</dbReference>
<feature type="region of interest" description="Disordered" evidence="5">
    <location>
        <begin position="1807"/>
        <end position="1888"/>
    </location>
</feature>
<dbReference type="Pfam" id="PF12256">
    <property type="entry name" value="TcdB_toxin_midN"/>
    <property type="match status" value="1"/>
</dbReference>
<evidence type="ECO:0000313" key="7">
    <source>
        <dbReference type="EMBL" id="CAD7695183.1"/>
    </source>
</evidence>
<proteinExistence type="predicted"/>
<dbReference type="NCBIfam" id="TIGR01643">
    <property type="entry name" value="YD_repeat_2x"/>
    <property type="match status" value="2"/>
</dbReference>
<dbReference type="Proteomes" id="UP000708148">
    <property type="component" value="Unassembled WGS sequence"/>
</dbReference>
<evidence type="ECO:0000313" key="8">
    <source>
        <dbReference type="Proteomes" id="UP000708148"/>
    </source>
</evidence>
<feature type="compositionally biased region" description="Low complexity" evidence="5">
    <location>
        <begin position="1818"/>
        <end position="1827"/>
    </location>
</feature>
<sequence length="1987" mass="217851">MKKHPYQPGTDKTRRMALTFAQTGVDDDRVSLPEGPGSLEGVGENIEIDPNMGSMRYSVPIAVPKGLNGLTPSLGLNYSSSAGSSVLGVGWTMPMMSIERMTMRGTPEYIPEDYFAANGGDELVLIESADGKQVYRERFEGSFVRYTWHDVGDGKAGYWVAEYPDGTVGYFGADSSGNIVADARSEKTTGGGTYKYHLVEKVDPYGHKIVYEYDNYDSNWPLVSSISYVYDQSTGEPVYRVTFDYEDRDDLLSDAGAGYEELLTKRLTNVQVTSRSKVVREYVLSYEASDDSGGFSRLSNVKRYGVGGESSGKLYPIEFTFGYSNALGVACTGNSCDSPYLVNMGTIQGASGLATGKATLLDINADSLPDILDTSEAGAHKIMLNRLSLQDGGVMHTFDAPSSSAMGTGSNFGLGNEITQVLDVNGDGLSDLVNASSGATILAGYGLTDWNGTGSSLDTQVLRNINISEAKFLDYNNDKRIDVMTSTGDTTIVYENMGDSFQARTVDPIGVPLSDSQTVQLADMNGDGYNDVVEIQAGGAIRYRLNYGWGKWSAWRNTTGVSIDLSERELVDLEDVNGDGISDVVVVTATQVKYAINRNGDRFDPFVTVASTNIVGNLPERQMGDKVLYADMNANGSEDVVWFDTSGQVQYLELFPTRPNLLSRIDNGIGFIQKIDYTTAALQEATARAEGEAWDTTLSIPMNIVAQTDTFVTLTGEEDGSGLHEIATYTYRDGFYDGVQKQFRGFETVTKEILASDAQEGGITVMTYNLGKDEPHYNGLLLEQTIMSGGRVIRRESNTYETCDLSQVPTPDTLLAQDRFAIYFPCMKSMSTVIEEGAPQADWVTTMVDYDYDGYGNITLTTDHGVVGQDGDEAYTETEWYEPGDGSAWFLRMPLVERNWNTADGSVKTEVTTYYDGSAYIGQQDEITHGFITRKTTKADDNTLIETLRQRRDLHGNVIESIDPNGEVADDTTHRRRYIYDDLGLFLTYLDIIIAEDHVLRRSTQYEYDFQKLVDVTDWVLIQGGQEVSSRNEQHYEYDDFGRMVEHYKAGDGDSTPTFQYTYELGEPFSRIIVRSRSERNGPVDEEFYKCLDGMGRLYQSRNKTDEGKYLVTGFNVFNNRGVAVETFQPYTSGSPNCESERPAGVLSSLKKYDALFRQIEVSEPGEDLYGERLVSTTTYAPLQEILHDFEDLDPESPHYDTPKIKHLDGLGRTVAFERMLAGGESVVTELHYDETGSFSGYTDAEGNRHELLVDLAGRVTAVRNPTTGESTFTYDNAGNITSMTDSRGVTTNYAYDGGNRRVEFWDAADKEGTLVSYHYDTVPEGCDITECTNPANRLAMVTYPTPFGQGSDRVGYDARQRIVFQGRRLGDAIDMGTRITLDNLDRALKVEFSDGRVFEREYDELGRVVAVKGLLDKVGYSERGLLDTITYSNGASSESVYDALARLEARINKDAGGTIIDGMVLNRDREGNIQNIEDMGELGMSYQSSFEYDAWYRVISSTQKHGAQEETMTYTFDMVDRLTAAASSLEAESAAHVGDYAYDAERPLLPTTAGGISLGFDATGQLTKRDGLELEWDFMNRIVLAKQFGEQEQHVYGSEKARVAIIGEDKLDFYGFGDFEVRDGVSSFYVRLNSERLAKTIDTSMMTAIYEDKDGDAMITSVDAWMAIEEGSEGKITPEHVLGAAAARMLADEGDEATMLHTDYMGNIVSATDMGGEVIGHRSFNTTGLVRSETGYVDRYGFTNQEHNDFTGLIQFKMRDFDPQIARWASFDPAFVKPDVAAMSSLGEATTGYAYVSNNFVNNVDPTGLGQTDKKSGNNSNNSQKSGKGDKANNNKDNNSRERSNSDDSVMGNGLNATPGGFQPDAKSASAQDTLASNSAAGAGGDDYSKMMNNSGFEMSNNGVDNTGKSFGDLASSGSPDVAKAMNNLADAVNKNTAANKKPDPKPTTKGDVAAFIGAVSLMTVGSLAAADGFDMSFAPTDLFSF</sequence>
<dbReference type="Pfam" id="PF13517">
    <property type="entry name" value="FG-GAP_3"/>
    <property type="match status" value="1"/>
</dbReference>
<dbReference type="Pfam" id="PF03534">
    <property type="entry name" value="SpvB"/>
    <property type="match status" value="1"/>
</dbReference>
<accession>A0A8S1INK7</accession>
<feature type="compositionally biased region" description="Polar residues" evidence="5">
    <location>
        <begin position="1870"/>
        <end position="1880"/>
    </location>
</feature>
<dbReference type="InterPro" id="IPR013517">
    <property type="entry name" value="FG-GAP"/>
</dbReference>
<dbReference type="Pfam" id="PF05593">
    <property type="entry name" value="RHS_repeat"/>
    <property type="match status" value="1"/>
</dbReference>
<dbReference type="InterPro" id="IPR050708">
    <property type="entry name" value="T6SS_VgrG/RHS"/>
</dbReference>
<keyword evidence="4" id="KW-0843">Virulence</keyword>